<accession>A0A6J7WUU2</accession>
<proteinExistence type="predicted"/>
<protein>
    <submittedName>
        <fullName evidence="1">Uncharacterized protein</fullName>
    </submittedName>
</protein>
<reference evidence="1" key="1">
    <citation type="submission" date="2020-05" db="EMBL/GenBank/DDBJ databases">
        <authorList>
            <person name="Chiriac C."/>
            <person name="Salcher M."/>
            <person name="Ghai R."/>
            <person name="Kavagutti S V."/>
        </authorList>
    </citation>
    <scope>NUCLEOTIDE SEQUENCE</scope>
</reference>
<gene>
    <name evidence="1" type="ORF">UFOVP359_48</name>
</gene>
<name>A0A6J7WUU2_9CAUD</name>
<organism evidence="1">
    <name type="scientific">uncultured Caudovirales phage</name>
    <dbReference type="NCBI Taxonomy" id="2100421"/>
    <lineage>
        <taxon>Viruses</taxon>
        <taxon>Duplodnaviria</taxon>
        <taxon>Heunggongvirae</taxon>
        <taxon>Uroviricota</taxon>
        <taxon>Caudoviricetes</taxon>
        <taxon>Peduoviridae</taxon>
        <taxon>Maltschvirus</taxon>
        <taxon>Maltschvirus maltsch</taxon>
    </lineage>
</organism>
<dbReference type="EMBL" id="LR798295">
    <property type="protein sequence ID" value="CAB5221746.1"/>
    <property type="molecule type" value="Genomic_DNA"/>
</dbReference>
<sequence>MASRLFTVDLDLGLNKAKRFIFEDFSTNPNTDLSSGRIIYFTGAGGDQNHLRLYNGTAWKTIAYTDDVPTISISLDAPDLFTVSGSPANASGTLAFEWNTAAVNTVLAGPGTGSTAAIPTFRSLVAADIPSLESTKISDFNEAVADAVGGMVTSNTESGITVTYQDGDNTLDFDVADFSITLSGDVSGTATVTNLANVDITTAVADDSHSHTTSTLTGIQEFVEDTASTMITGATHSGISVAYTDNAGAAGTLAFTNTDKGSDQNIFKTIAVTGQDSVVADSNTDTLTIAGSTGLTVTTNATSDTITFTNSGVTSIAGTANEIEISGTGAGPYTGAITVGLPDNVTIGGKLTITGDLEVNGNTTTVNTATLSVEDNIVLLNNGITGSPSLNAGIEVERGTSDNASITWNEGTDKWTAGITGSEIAIARKYVTTTTGTTHTITHGLATQDVTVNCWLAGAQVDAAIVVTDANTVTVTTNSSITDLKTVVVG</sequence>
<evidence type="ECO:0000313" key="1">
    <source>
        <dbReference type="EMBL" id="CAB5221746.1"/>
    </source>
</evidence>